<dbReference type="PANTHER" id="PTHR42718:SF49">
    <property type="entry name" value="EXPORT PROTEIN"/>
    <property type="match status" value="1"/>
</dbReference>
<sequence>MPSSSPLSLPLQVLAACLTGLLIPLCFTGPAVALPALGAELHGSAAALNWVINAYILSYGSAMMVAGSLTDVLGRRRVWLAGLALFCVATLAIAHAPSVAWIAALRFVQGLGGAAAFAAAMSSLAPLFHGAARSRVMSVLGTTFGLGLAFGPLAAGAMLALARWPAIFYATAALGAIGMLLVWGSVPADPPRGNSRLDWLGALSFSAALALLTLGMLLVPENGWRSGAVLLSVAASMLLFLAFGAIERRTAQPLLDLSLFRQRRFIAVQVLAASPAFLFIVLIVMLPGRFIGIDSMSALAAGRLMIALAAPLLLVPMLAALLLRWVKAGSVCAAGLLLAAAGLAWLAQVLGGGDAGTLAGPLLLIGAGIGLPWGLMDGMALNVVETERAGMATGIFNTVRISADGLALALAGAMLAGLIGTGLARQLPAGLPVLAAASRAALGDIAQATQLLGGHETLLRASYDAAFRLLLNGLAWLAVALAALVPYLLRNKEGVYVSRP</sequence>
<feature type="transmembrane region" description="Helical" evidence="5">
    <location>
        <begin position="362"/>
        <end position="384"/>
    </location>
</feature>
<protein>
    <submittedName>
        <fullName evidence="7">MFS transporter</fullName>
    </submittedName>
</protein>
<feature type="transmembrane region" description="Helical" evidence="5">
    <location>
        <begin position="167"/>
        <end position="186"/>
    </location>
</feature>
<proteinExistence type="predicted"/>
<evidence type="ECO:0000313" key="7">
    <source>
        <dbReference type="EMBL" id="QDG69703.1"/>
    </source>
</evidence>
<accession>A0A4Y6R9Z3</accession>
<dbReference type="GO" id="GO:0016020">
    <property type="term" value="C:membrane"/>
    <property type="evidence" value="ECO:0007669"/>
    <property type="project" value="UniProtKB-SubCell"/>
</dbReference>
<keyword evidence="8" id="KW-1185">Reference proteome</keyword>
<feature type="transmembrane region" description="Helical" evidence="5">
    <location>
        <begin position="224"/>
        <end position="246"/>
    </location>
</feature>
<feature type="transmembrane region" description="Helical" evidence="5">
    <location>
        <begin position="330"/>
        <end position="350"/>
    </location>
</feature>
<evidence type="ECO:0000313" key="8">
    <source>
        <dbReference type="Proteomes" id="UP000316665"/>
    </source>
</evidence>
<dbReference type="EMBL" id="CP041185">
    <property type="protein sequence ID" value="QDG69703.1"/>
    <property type="molecule type" value="Genomic_DNA"/>
</dbReference>
<feature type="transmembrane region" description="Helical" evidence="5">
    <location>
        <begin position="78"/>
        <end position="104"/>
    </location>
</feature>
<organism evidence="7 8">
    <name type="scientific">Janthinobacterium tructae</name>
    <dbReference type="NCBI Taxonomy" id="2590869"/>
    <lineage>
        <taxon>Bacteria</taxon>
        <taxon>Pseudomonadati</taxon>
        <taxon>Pseudomonadota</taxon>
        <taxon>Betaproteobacteria</taxon>
        <taxon>Burkholderiales</taxon>
        <taxon>Oxalobacteraceae</taxon>
        <taxon>Janthinobacterium</taxon>
    </lineage>
</organism>
<feature type="transmembrane region" description="Helical" evidence="5">
    <location>
        <begin position="198"/>
        <end position="218"/>
    </location>
</feature>
<evidence type="ECO:0000259" key="6">
    <source>
        <dbReference type="PROSITE" id="PS50850"/>
    </source>
</evidence>
<feature type="transmembrane region" description="Helical" evidence="5">
    <location>
        <begin position="266"/>
        <end position="286"/>
    </location>
</feature>
<keyword evidence="2 5" id="KW-0812">Transmembrane</keyword>
<dbReference type="GO" id="GO:0022857">
    <property type="term" value="F:transmembrane transporter activity"/>
    <property type="evidence" value="ECO:0007669"/>
    <property type="project" value="InterPro"/>
</dbReference>
<dbReference type="Pfam" id="PF07690">
    <property type="entry name" value="MFS_1"/>
    <property type="match status" value="1"/>
</dbReference>
<evidence type="ECO:0000256" key="5">
    <source>
        <dbReference type="SAM" id="Phobius"/>
    </source>
</evidence>
<dbReference type="OrthoDB" id="9807274at2"/>
<evidence type="ECO:0000256" key="3">
    <source>
        <dbReference type="ARBA" id="ARBA00022989"/>
    </source>
</evidence>
<dbReference type="SUPFAM" id="SSF103473">
    <property type="entry name" value="MFS general substrate transporter"/>
    <property type="match status" value="1"/>
</dbReference>
<feature type="transmembrane region" description="Helical" evidence="5">
    <location>
        <begin position="298"/>
        <end position="323"/>
    </location>
</feature>
<dbReference type="InterPro" id="IPR011701">
    <property type="entry name" value="MFS"/>
</dbReference>
<feature type="transmembrane region" description="Helical" evidence="5">
    <location>
        <begin position="110"/>
        <end position="128"/>
    </location>
</feature>
<feature type="transmembrane region" description="Helical" evidence="5">
    <location>
        <begin position="405"/>
        <end position="424"/>
    </location>
</feature>
<feature type="transmembrane region" description="Helical" evidence="5">
    <location>
        <begin position="140"/>
        <end position="161"/>
    </location>
</feature>
<keyword evidence="3 5" id="KW-1133">Transmembrane helix</keyword>
<keyword evidence="4 5" id="KW-0472">Membrane</keyword>
<dbReference type="Gene3D" id="1.20.1250.20">
    <property type="entry name" value="MFS general substrate transporter like domains"/>
    <property type="match status" value="2"/>
</dbReference>
<comment type="subcellular location">
    <subcellularLocation>
        <location evidence="1">Membrane</location>
        <topology evidence="1">Multi-pass membrane protein</topology>
    </subcellularLocation>
</comment>
<dbReference type="InterPro" id="IPR020846">
    <property type="entry name" value="MFS_dom"/>
</dbReference>
<evidence type="ECO:0000256" key="2">
    <source>
        <dbReference type="ARBA" id="ARBA00022692"/>
    </source>
</evidence>
<dbReference type="KEGG" id="jas:FJQ89_04195"/>
<feature type="transmembrane region" description="Helical" evidence="5">
    <location>
        <begin position="469"/>
        <end position="489"/>
    </location>
</feature>
<gene>
    <name evidence="7" type="ORF">FJQ89_04195</name>
</gene>
<feature type="transmembrane region" description="Helical" evidence="5">
    <location>
        <begin position="48"/>
        <end position="66"/>
    </location>
</feature>
<dbReference type="Proteomes" id="UP000316665">
    <property type="component" value="Chromosome"/>
</dbReference>
<feature type="domain" description="Major facilitator superfamily (MFS) profile" evidence="6">
    <location>
        <begin position="8"/>
        <end position="493"/>
    </location>
</feature>
<dbReference type="PANTHER" id="PTHR42718">
    <property type="entry name" value="MAJOR FACILITATOR SUPERFAMILY MULTIDRUG TRANSPORTER MFSC"/>
    <property type="match status" value="1"/>
</dbReference>
<dbReference type="AlphaFoldDB" id="A0A4Y6R9Z3"/>
<evidence type="ECO:0000256" key="1">
    <source>
        <dbReference type="ARBA" id="ARBA00004141"/>
    </source>
</evidence>
<dbReference type="InterPro" id="IPR036259">
    <property type="entry name" value="MFS_trans_sf"/>
</dbReference>
<evidence type="ECO:0000256" key="4">
    <source>
        <dbReference type="ARBA" id="ARBA00023136"/>
    </source>
</evidence>
<name>A0A4Y6R9Z3_9BURK</name>
<reference evidence="7 8" key="1">
    <citation type="submission" date="2019-06" db="EMBL/GenBank/DDBJ databases">
        <title>Complete genome sequence of Janthinobacterium sp. SNU WT3 isolated from diseased rainbow trout.</title>
        <authorList>
            <person name="Oh W.T."/>
            <person name="Park S.C."/>
        </authorList>
    </citation>
    <scope>NUCLEOTIDE SEQUENCE [LARGE SCALE GENOMIC DNA]</scope>
    <source>
        <strain evidence="7 8">SNU WT3</strain>
    </source>
</reference>
<dbReference type="PROSITE" id="PS50850">
    <property type="entry name" value="MFS"/>
    <property type="match status" value="1"/>
</dbReference>
<dbReference type="RefSeq" id="WP_141169172.1">
    <property type="nucleotide sequence ID" value="NZ_CP041185.1"/>
</dbReference>